<gene>
    <name evidence="2" type="ORF">IWZ03DRAFT_159822</name>
</gene>
<feature type="compositionally biased region" description="Polar residues" evidence="1">
    <location>
        <begin position="202"/>
        <end position="211"/>
    </location>
</feature>
<comment type="caution">
    <text evidence="2">The sequence shown here is derived from an EMBL/GenBank/DDBJ whole genome shotgun (WGS) entry which is preliminary data.</text>
</comment>
<accession>A0ABR1KR82</accession>
<name>A0ABR1KR82_9PEZI</name>
<feature type="compositionally biased region" description="Acidic residues" evidence="1">
    <location>
        <begin position="100"/>
        <end position="110"/>
    </location>
</feature>
<dbReference type="Proteomes" id="UP001363622">
    <property type="component" value="Unassembled WGS sequence"/>
</dbReference>
<evidence type="ECO:0000313" key="3">
    <source>
        <dbReference type="Proteomes" id="UP001363622"/>
    </source>
</evidence>
<proteinExistence type="predicted"/>
<reference evidence="2 3" key="1">
    <citation type="submission" date="2024-04" db="EMBL/GenBank/DDBJ databases">
        <title>Phyllosticta paracitricarpa is synonymous to the EU quarantine fungus P. citricarpa based on phylogenomic analyses.</title>
        <authorList>
            <consortium name="Lawrence Berkeley National Laboratory"/>
            <person name="Van Ingen-Buijs V.A."/>
            <person name="Van Westerhoven A.C."/>
            <person name="Haridas S."/>
            <person name="Skiadas P."/>
            <person name="Martin F."/>
            <person name="Groenewald J.Z."/>
            <person name="Crous P.W."/>
            <person name="Seidl M.F."/>
        </authorList>
    </citation>
    <scope>NUCLEOTIDE SEQUENCE [LARGE SCALE GENOMIC DNA]</scope>
    <source>
        <strain evidence="2 3">CBS 123371</strain>
    </source>
</reference>
<feature type="compositionally biased region" description="Basic and acidic residues" evidence="1">
    <location>
        <begin position="161"/>
        <end position="182"/>
    </location>
</feature>
<feature type="region of interest" description="Disordered" evidence="1">
    <location>
        <begin position="66"/>
        <end position="222"/>
    </location>
</feature>
<sequence>MPMNWNSDADARLLVGIVNFTDFKLNKETLAKLNEWMGPDCVGQSISQRLIKLKKKFYEDHPELVGATFSGAGSSEADLKTPKTPKSASKGNKRKKADNDEGSADAEADETVTPTPKKRGRKKAATPGASDETGEDGAVPPTPTPKKRGRPKKSEAAAAKLSKETEQAGIKEEPGSDNEGRADSVMGTAGDQLLAAAEGLNDNGQENNDPNGRQADSDDGEA</sequence>
<organism evidence="2 3">
    <name type="scientific">Phyllosticta citriasiana</name>
    <dbReference type="NCBI Taxonomy" id="595635"/>
    <lineage>
        <taxon>Eukaryota</taxon>
        <taxon>Fungi</taxon>
        <taxon>Dikarya</taxon>
        <taxon>Ascomycota</taxon>
        <taxon>Pezizomycotina</taxon>
        <taxon>Dothideomycetes</taxon>
        <taxon>Dothideomycetes incertae sedis</taxon>
        <taxon>Botryosphaeriales</taxon>
        <taxon>Phyllostictaceae</taxon>
        <taxon>Phyllosticta</taxon>
    </lineage>
</organism>
<dbReference type="EMBL" id="JBBPHU010000004">
    <property type="protein sequence ID" value="KAK7518920.1"/>
    <property type="molecule type" value="Genomic_DNA"/>
</dbReference>
<protein>
    <submittedName>
        <fullName evidence="2">Uncharacterized protein</fullName>
    </submittedName>
</protein>
<evidence type="ECO:0000256" key="1">
    <source>
        <dbReference type="SAM" id="MobiDB-lite"/>
    </source>
</evidence>
<keyword evidence="3" id="KW-1185">Reference proteome</keyword>
<evidence type="ECO:0000313" key="2">
    <source>
        <dbReference type="EMBL" id="KAK7518920.1"/>
    </source>
</evidence>